<organism evidence="2 3">
    <name type="scientific">Azotobacter chroococcum</name>
    <dbReference type="NCBI Taxonomy" id="353"/>
    <lineage>
        <taxon>Bacteria</taxon>
        <taxon>Pseudomonadati</taxon>
        <taxon>Pseudomonadota</taxon>
        <taxon>Gammaproteobacteria</taxon>
        <taxon>Pseudomonadales</taxon>
        <taxon>Pseudomonadaceae</taxon>
        <taxon>Azotobacter</taxon>
    </lineage>
</organism>
<gene>
    <name evidence="2" type="ORF">EV691_10644</name>
</gene>
<proteinExistence type="predicted"/>
<feature type="region of interest" description="Disordered" evidence="1">
    <location>
        <begin position="37"/>
        <end position="101"/>
    </location>
</feature>
<dbReference type="AlphaFoldDB" id="A0A4R1PQM2"/>
<feature type="compositionally biased region" description="Pro residues" evidence="1">
    <location>
        <begin position="44"/>
        <end position="60"/>
    </location>
</feature>
<dbReference type="EMBL" id="SMMU01000006">
    <property type="protein sequence ID" value="TCL32792.1"/>
    <property type="molecule type" value="Genomic_DNA"/>
</dbReference>
<protein>
    <recommendedName>
        <fullName evidence="4">Lipoprotein</fullName>
    </recommendedName>
</protein>
<evidence type="ECO:0008006" key="4">
    <source>
        <dbReference type="Google" id="ProtNLM"/>
    </source>
</evidence>
<accession>A0A4R1PQM2</accession>
<feature type="region of interest" description="Disordered" evidence="1">
    <location>
        <begin position="135"/>
        <end position="159"/>
    </location>
</feature>
<evidence type="ECO:0000313" key="3">
    <source>
        <dbReference type="Proteomes" id="UP000295169"/>
    </source>
</evidence>
<dbReference type="RefSeq" id="WP_131301923.1">
    <property type="nucleotide sequence ID" value="NZ_JBHLST010000009.1"/>
</dbReference>
<dbReference type="PROSITE" id="PS51257">
    <property type="entry name" value="PROKAR_LIPOPROTEIN"/>
    <property type="match status" value="1"/>
</dbReference>
<sequence length="159" mass="17869">MKIRSPFPARSAGLPRHLRPFGMLGLTLLLVACAHQDYDHPPEPRPAPTQRPPVQRPPAQVPRQPSQTIKALPSSPKAASPQQSRGGNHPRYAPPPDVDAYWDNSLGVYVVKGRPLYYRERLYYRWNDGWYSSGRPNGPWETVEGPSVPPGLRSRHPAR</sequence>
<feature type="compositionally biased region" description="Low complexity" evidence="1">
    <location>
        <begin position="61"/>
        <end position="84"/>
    </location>
</feature>
<reference evidence="2 3" key="1">
    <citation type="submission" date="2019-03" db="EMBL/GenBank/DDBJ databases">
        <title>Genomic Encyclopedia of Type Strains, Phase IV (KMG-IV): sequencing the most valuable type-strain genomes for metagenomic binning, comparative biology and taxonomic classification.</title>
        <authorList>
            <person name="Goeker M."/>
        </authorList>
    </citation>
    <scope>NUCLEOTIDE SEQUENCE [LARGE SCALE GENOMIC DNA]</scope>
    <source>
        <strain evidence="2 3">DSM 2286</strain>
    </source>
</reference>
<dbReference type="Proteomes" id="UP000295169">
    <property type="component" value="Unassembled WGS sequence"/>
</dbReference>
<evidence type="ECO:0000256" key="1">
    <source>
        <dbReference type="SAM" id="MobiDB-lite"/>
    </source>
</evidence>
<evidence type="ECO:0000313" key="2">
    <source>
        <dbReference type="EMBL" id="TCL32792.1"/>
    </source>
</evidence>
<comment type="caution">
    <text evidence="2">The sequence shown here is derived from an EMBL/GenBank/DDBJ whole genome shotgun (WGS) entry which is preliminary data.</text>
</comment>
<name>A0A4R1PQM2_9GAMM</name>